<dbReference type="InterPro" id="IPR008166">
    <property type="entry name" value="Glyco_transf_92"/>
</dbReference>
<dbReference type="GO" id="GO:0016757">
    <property type="term" value="F:glycosyltransferase activity"/>
    <property type="evidence" value="ECO:0007669"/>
    <property type="project" value="UniProtKB-KW"/>
</dbReference>
<evidence type="ECO:0000256" key="1">
    <source>
        <dbReference type="ARBA" id="ARBA00004167"/>
    </source>
</evidence>
<protein>
    <submittedName>
        <fullName evidence="8">Uncharacterized protein</fullName>
    </submittedName>
</protein>
<dbReference type="AlphaFoldDB" id="A0A1Q9EIE5"/>
<sequence>MARPDVCHLERLQHEPFWDHVPIIQREWNIPPDCAPGAATLLGADGLDLAMDAMHLPSLMSYVQPLAYQYYADAVERTKRIGWRFPSWRSRDPSLVESMTLSSGLHTVWHSFQEALKSAPHCGRRCTGAALLGEALQVLHDALARPSERPAAAEALAEALGAAWPHLREERVPLLRIMLLLPEVASEVFAEDADACSSESLRMLLSASKCQAAAKIALASAPVAQCLRTLRPLWELGVSCLEGYQPLFLSSQRRLTHVLCDEAVLGVPLLDSQVMMHIHGAAGFLQEDSSGQTWLRLEVLHFMSSLDGAVRLTVYGHLKKDRGYYAQALTLPIGLLLRWRCRLSDDDGVEDARLVSFFGYDAIIYCDIPIKKEQVDLLEIRPELLATPGAWTPPPLRLCSAMRPKWRLTACTQPLHTFEKMEVLAPNLLTEFLDYHFLLGIEHITVFDADGSVEESLRRYEANNPGRGQIDYVSHWPLRFGAAHAPRGSENWRPLLFEVEAENHCLWRYRGRADWAVVLHSPDEFLHVVQDPGEGSLSRFLARLEEHRSTLSHVEVRQEFLHVVQDPGEGSLSRFLARLEEHRSTLSHVEVRQDAISMPGRFLYREEGSGAAETASHTIIANVDNFAQAGVHTARPRPPLPGEAPLRILAADPLQELRVNHYVNALDRERCGAKYCASFDDSALWAEEALQESLELWRSGAELRGISDLSEGRKRGAVGTCIPILGRMRNFLIYLGPAFPALKAVHPATPLIRASEVVEPDQQNAASAYEALQGPALPSSAGEAQTFDKRVTVGAVLLGTARLELPGVLMHLLLVGLELACRARRARRGLPVLSAFLCGQKKVVNRRRTAAGGLLWRFAILGKAKLEKLYIQHAGVSQLSGGPKRAKKVSRLGPGLAAGAGPLVWELEAVDARLGSKYISTVRLMASILSIRVRSAQCRSRDLRSECDFQRSSTFLASEFCAIAMQRLYRGVSKGPLFEVSSAFCFQNDSAESKGTQVYLVVSGKSQDAYFAFMLAVARVTMWQSVSIEPSTAAWETRRRAQLDQSPAKGTVTLFIWDRTGIVERPQIPVFMREGEGSAFAWDHESSVLMARPAFLCHLRMRHRIPTLQFPHVAVTEGTGIVERPQIPVLMREGVGSTFAWDHESSVLMARPAFLCHLRMRHRIPTLQFPHVAVTEGKGIVERPRIHVLMREGVGSAFAWDHESSILMARMARPAFLCDVRMRKAPVVLLLCWPS</sequence>
<organism evidence="8 9">
    <name type="scientific">Symbiodinium microadriaticum</name>
    <name type="common">Dinoflagellate</name>
    <name type="synonym">Zooxanthella microadriatica</name>
    <dbReference type="NCBI Taxonomy" id="2951"/>
    <lineage>
        <taxon>Eukaryota</taxon>
        <taxon>Sar</taxon>
        <taxon>Alveolata</taxon>
        <taxon>Dinophyceae</taxon>
        <taxon>Suessiales</taxon>
        <taxon>Symbiodiniaceae</taxon>
        <taxon>Symbiodinium</taxon>
    </lineage>
</organism>
<gene>
    <name evidence="8" type="ORF">AK812_SmicGene9471</name>
</gene>
<comment type="caution">
    <text evidence="8">The sequence shown here is derived from an EMBL/GenBank/DDBJ whole genome shotgun (WGS) entry which is preliminary data.</text>
</comment>
<evidence type="ECO:0000256" key="3">
    <source>
        <dbReference type="ARBA" id="ARBA00022676"/>
    </source>
</evidence>
<keyword evidence="6" id="KW-1133">Transmembrane helix</keyword>
<dbReference type="GO" id="GO:0005737">
    <property type="term" value="C:cytoplasm"/>
    <property type="evidence" value="ECO:0007669"/>
    <property type="project" value="TreeGrafter"/>
</dbReference>
<dbReference type="Pfam" id="PF01697">
    <property type="entry name" value="Glyco_transf_92"/>
    <property type="match status" value="1"/>
</dbReference>
<evidence type="ECO:0000256" key="4">
    <source>
        <dbReference type="ARBA" id="ARBA00022679"/>
    </source>
</evidence>
<dbReference type="OrthoDB" id="2526284at2759"/>
<evidence type="ECO:0000256" key="7">
    <source>
        <dbReference type="ARBA" id="ARBA00023136"/>
    </source>
</evidence>
<keyword evidence="7" id="KW-0472">Membrane</keyword>
<dbReference type="EMBL" id="LSRX01000146">
    <property type="protein sequence ID" value="OLQ07148.1"/>
    <property type="molecule type" value="Genomic_DNA"/>
</dbReference>
<evidence type="ECO:0000313" key="9">
    <source>
        <dbReference type="Proteomes" id="UP000186817"/>
    </source>
</evidence>
<dbReference type="Proteomes" id="UP000186817">
    <property type="component" value="Unassembled WGS sequence"/>
</dbReference>
<comment type="similarity">
    <text evidence="2">Belongs to the glycosyltransferase 92 family.</text>
</comment>
<keyword evidence="4" id="KW-0808">Transferase</keyword>
<dbReference type="PANTHER" id="PTHR21461">
    <property type="entry name" value="GLYCOSYLTRANSFERASE FAMILY 92 PROTEIN"/>
    <property type="match status" value="1"/>
</dbReference>
<comment type="subcellular location">
    <subcellularLocation>
        <location evidence="1">Membrane</location>
        <topology evidence="1">Single-pass membrane protein</topology>
    </subcellularLocation>
</comment>
<name>A0A1Q9EIE5_SYMMI</name>
<keyword evidence="9" id="KW-1185">Reference proteome</keyword>
<evidence type="ECO:0000256" key="6">
    <source>
        <dbReference type="ARBA" id="ARBA00022989"/>
    </source>
</evidence>
<dbReference type="GO" id="GO:0016020">
    <property type="term" value="C:membrane"/>
    <property type="evidence" value="ECO:0007669"/>
    <property type="project" value="UniProtKB-SubCell"/>
</dbReference>
<evidence type="ECO:0000256" key="2">
    <source>
        <dbReference type="ARBA" id="ARBA00007647"/>
    </source>
</evidence>
<evidence type="ECO:0000313" key="8">
    <source>
        <dbReference type="EMBL" id="OLQ07148.1"/>
    </source>
</evidence>
<keyword evidence="5" id="KW-0812">Transmembrane</keyword>
<reference evidence="8 9" key="1">
    <citation type="submission" date="2016-02" db="EMBL/GenBank/DDBJ databases">
        <title>Genome analysis of coral dinoflagellate symbionts highlights evolutionary adaptations to a symbiotic lifestyle.</title>
        <authorList>
            <person name="Aranda M."/>
            <person name="Li Y."/>
            <person name="Liew Y.J."/>
            <person name="Baumgarten S."/>
            <person name="Simakov O."/>
            <person name="Wilson M."/>
            <person name="Piel J."/>
            <person name="Ashoor H."/>
            <person name="Bougouffa S."/>
            <person name="Bajic V.B."/>
            <person name="Ryu T."/>
            <person name="Ravasi T."/>
            <person name="Bayer T."/>
            <person name="Micklem G."/>
            <person name="Kim H."/>
            <person name="Bhak J."/>
            <person name="Lajeunesse T.C."/>
            <person name="Voolstra C.R."/>
        </authorList>
    </citation>
    <scope>NUCLEOTIDE SEQUENCE [LARGE SCALE GENOMIC DNA]</scope>
    <source>
        <strain evidence="8 9">CCMP2467</strain>
    </source>
</reference>
<dbReference type="PANTHER" id="PTHR21461:SF69">
    <property type="entry name" value="GLYCOSYLTRANSFERASE FAMILY 92 PROTEIN"/>
    <property type="match status" value="1"/>
</dbReference>
<proteinExistence type="inferred from homology"/>
<keyword evidence="3" id="KW-0328">Glycosyltransferase</keyword>
<evidence type="ECO:0000256" key="5">
    <source>
        <dbReference type="ARBA" id="ARBA00022692"/>
    </source>
</evidence>
<accession>A0A1Q9EIE5</accession>